<proteinExistence type="predicted"/>
<feature type="compositionally biased region" description="Low complexity" evidence="1">
    <location>
        <begin position="19"/>
        <end position="42"/>
    </location>
</feature>
<accession>A0ABP6AVC5</accession>
<feature type="compositionally biased region" description="Gly residues" evidence="1">
    <location>
        <begin position="99"/>
        <end position="108"/>
    </location>
</feature>
<protein>
    <submittedName>
        <fullName evidence="2">Uncharacterized protein</fullName>
    </submittedName>
</protein>
<feature type="compositionally biased region" description="Low complexity" evidence="1">
    <location>
        <begin position="120"/>
        <end position="138"/>
    </location>
</feature>
<comment type="caution">
    <text evidence="2">The sequence shown here is derived from an EMBL/GenBank/DDBJ whole genome shotgun (WGS) entry which is preliminary data.</text>
</comment>
<name>A0ABP6AVC5_9ACTN</name>
<evidence type="ECO:0000256" key="1">
    <source>
        <dbReference type="SAM" id="MobiDB-lite"/>
    </source>
</evidence>
<organism evidence="2 3">
    <name type="scientific">Streptomyces levis</name>
    <dbReference type="NCBI Taxonomy" id="285566"/>
    <lineage>
        <taxon>Bacteria</taxon>
        <taxon>Bacillati</taxon>
        <taxon>Actinomycetota</taxon>
        <taxon>Actinomycetes</taxon>
        <taxon>Kitasatosporales</taxon>
        <taxon>Streptomycetaceae</taxon>
        <taxon>Streptomyces</taxon>
    </lineage>
</organism>
<keyword evidence="3" id="KW-1185">Reference proteome</keyword>
<evidence type="ECO:0000313" key="3">
    <source>
        <dbReference type="Proteomes" id="UP001501095"/>
    </source>
</evidence>
<sequence length="212" mass="20174">MTLSATGVTSAMARRTRTASGDAAGAEAARPWDGAGAGRWAGTRDAAGGATVGAGGATAEAGGATAEAKGAGVNAVGRGPDDAAGAGDVGPGGGAVLSAGGWGGGVGRPTGRIAAGRRTSAGPGASAEPGSLPGSGLLRGVNQPPPPPEVPLSADVVVGASMVCLASSIFRSVCALPWSEGACFPPLDGPCSHPCRGQCGHIQPVIRRCTDK</sequence>
<feature type="region of interest" description="Disordered" evidence="1">
    <location>
        <begin position="99"/>
        <end position="147"/>
    </location>
</feature>
<gene>
    <name evidence="2" type="ORF">GCM10010423_16290</name>
</gene>
<feature type="region of interest" description="Disordered" evidence="1">
    <location>
        <begin position="1"/>
        <end position="42"/>
    </location>
</feature>
<dbReference type="Proteomes" id="UP001501095">
    <property type="component" value="Unassembled WGS sequence"/>
</dbReference>
<evidence type="ECO:0000313" key="2">
    <source>
        <dbReference type="EMBL" id="GAA2523771.1"/>
    </source>
</evidence>
<reference evidence="3" key="1">
    <citation type="journal article" date="2019" name="Int. J. Syst. Evol. Microbiol.">
        <title>The Global Catalogue of Microorganisms (GCM) 10K type strain sequencing project: providing services to taxonomists for standard genome sequencing and annotation.</title>
        <authorList>
            <consortium name="The Broad Institute Genomics Platform"/>
            <consortium name="The Broad Institute Genome Sequencing Center for Infectious Disease"/>
            <person name="Wu L."/>
            <person name="Ma J."/>
        </authorList>
    </citation>
    <scope>NUCLEOTIDE SEQUENCE [LARGE SCALE GENOMIC DNA]</scope>
    <source>
        <strain evidence="3">JCM 6924</strain>
    </source>
</reference>
<dbReference type="EMBL" id="BAAATM010000004">
    <property type="protein sequence ID" value="GAA2523771.1"/>
    <property type="molecule type" value="Genomic_DNA"/>
</dbReference>